<keyword evidence="4 5" id="KW-0326">Glycosidase</keyword>
<organism evidence="7">
    <name type="scientific">Gaeumannomyces tritici (strain R3-111a-1)</name>
    <name type="common">Wheat and barley take-all root rot fungus</name>
    <name type="synonym">Gaeumannomyces graminis var. tritici</name>
    <dbReference type="NCBI Taxonomy" id="644352"/>
    <lineage>
        <taxon>Eukaryota</taxon>
        <taxon>Fungi</taxon>
        <taxon>Dikarya</taxon>
        <taxon>Ascomycota</taxon>
        <taxon>Pezizomycotina</taxon>
        <taxon>Sordariomycetes</taxon>
        <taxon>Sordariomycetidae</taxon>
        <taxon>Magnaporthales</taxon>
        <taxon>Magnaporthaceae</taxon>
        <taxon>Gaeumannomyces</taxon>
    </lineage>
</organism>
<evidence type="ECO:0000256" key="2">
    <source>
        <dbReference type="ARBA" id="ARBA00022729"/>
    </source>
</evidence>
<keyword evidence="2 6" id="KW-0732">Signal</keyword>
<evidence type="ECO:0000256" key="4">
    <source>
        <dbReference type="ARBA" id="ARBA00023295"/>
    </source>
</evidence>
<dbReference type="PANTHER" id="PTHR43817">
    <property type="entry name" value="GLYCOSYL HYDROLASE"/>
    <property type="match status" value="1"/>
</dbReference>
<evidence type="ECO:0000256" key="6">
    <source>
        <dbReference type="SAM" id="SignalP"/>
    </source>
</evidence>
<dbReference type="CDD" id="cd18820">
    <property type="entry name" value="GH43_LbAraf43-like"/>
    <property type="match status" value="1"/>
</dbReference>
<evidence type="ECO:0000256" key="5">
    <source>
        <dbReference type="RuleBase" id="RU361187"/>
    </source>
</evidence>
<reference evidence="8" key="5">
    <citation type="submission" date="2018-04" db="UniProtKB">
        <authorList>
            <consortium name="EnsemblFungi"/>
        </authorList>
    </citation>
    <scope>IDENTIFICATION</scope>
    <source>
        <strain evidence="8">R3-111a-1</strain>
    </source>
</reference>
<dbReference type="GeneID" id="20342947"/>
<dbReference type="PANTHER" id="PTHR43817:SF1">
    <property type="entry name" value="HYDROLASE, FAMILY 43, PUTATIVE (AFU_ORTHOLOGUE AFUA_3G01660)-RELATED"/>
    <property type="match status" value="1"/>
</dbReference>
<dbReference type="VEuPathDB" id="FungiDB:GGTG_02489"/>
<dbReference type="HOGENOM" id="CLU_009397_7_0_1"/>
<evidence type="ECO:0000313" key="7">
    <source>
        <dbReference type="EMBL" id="EJT82516.1"/>
    </source>
</evidence>
<dbReference type="RefSeq" id="XP_009218525.1">
    <property type="nucleotide sequence ID" value="XM_009220261.1"/>
</dbReference>
<reference evidence="9" key="1">
    <citation type="submission" date="2010-07" db="EMBL/GenBank/DDBJ databases">
        <title>The genome sequence of Gaeumannomyces graminis var. tritici strain R3-111a-1.</title>
        <authorList>
            <consortium name="The Broad Institute Genome Sequencing Platform"/>
            <person name="Ma L.-J."/>
            <person name="Dead R."/>
            <person name="Young S."/>
            <person name="Zeng Q."/>
            <person name="Koehrsen M."/>
            <person name="Alvarado L."/>
            <person name="Berlin A."/>
            <person name="Chapman S.B."/>
            <person name="Chen Z."/>
            <person name="Freedman E."/>
            <person name="Gellesch M."/>
            <person name="Goldberg J."/>
            <person name="Griggs A."/>
            <person name="Gujja S."/>
            <person name="Heilman E.R."/>
            <person name="Heiman D."/>
            <person name="Hepburn T."/>
            <person name="Howarth C."/>
            <person name="Jen D."/>
            <person name="Larson L."/>
            <person name="Mehta T."/>
            <person name="Neiman D."/>
            <person name="Pearson M."/>
            <person name="Roberts A."/>
            <person name="Saif S."/>
            <person name="Shea T."/>
            <person name="Shenoy N."/>
            <person name="Sisk P."/>
            <person name="Stolte C."/>
            <person name="Sykes S."/>
            <person name="Walk T."/>
            <person name="White J."/>
            <person name="Yandava C."/>
            <person name="Haas B."/>
            <person name="Nusbaum C."/>
            <person name="Birren B."/>
        </authorList>
    </citation>
    <scope>NUCLEOTIDE SEQUENCE [LARGE SCALE GENOMIC DNA]</scope>
    <source>
        <strain evidence="9">R3-111a-1</strain>
    </source>
</reference>
<dbReference type="AlphaFoldDB" id="J3NMI3"/>
<feature type="signal peptide" evidence="6">
    <location>
        <begin position="1"/>
        <end position="34"/>
    </location>
</feature>
<gene>
    <name evidence="8" type="primary">20342947</name>
    <name evidence="7" type="ORF">GGTG_02489</name>
</gene>
<evidence type="ECO:0000313" key="8">
    <source>
        <dbReference type="EnsemblFungi" id="EJT82516"/>
    </source>
</evidence>
<evidence type="ECO:0000256" key="3">
    <source>
        <dbReference type="ARBA" id="ARBA00022801"/>
    </source>
</evidence>
<dbReference type="EMBL" id="GL385395">
    <property type="protein sequence ID" value="EJT82516.1"/>
    <property type="molecule type" value="Genomic_DNA"/>
</dbReference>
<dbReference type="SUPFAM" id="SSF75005">
    <property type="entry name" value="Arabinanase/levansucrase/invertase"/>
    <property type="match status" value="1"/>
</dbReference>
<reference evidence="8" key="4">
    <citation type="journal article" date="2015" name="G3 (Bethesda)">
        <title>Genome sequences of three phytopathogenic species of the Magnaporthaceae family of fungi.</title>
        <authorList>
            <person name="Okagaki L.H."/>
            <person name="Nunes C.C."/>
            <person name="Sailsbery J."/>
            <person name="Clay B."/>
            <person name="Brown D."/>
            <person name="John T."/>
            <person name="Oh Y."/>
            <person name="Young N."/>
            <person name="Fitzgerald M."/>
            <person name="Haas B.J."/>
            <person name="Zeng Q."/>
            <person name="Young S."/>
            <person name="Adiconis X."/>
            <person name="Fan L."/>
            <person name="Levin J.Z."/>
            <person name="Mitchell T.K."/>
            <person name="Okubara P.A."/>
            <person name="Farman M.L."/>
            <person name="Kohn L.M."/>
            <person name="Birren B."/>
            <person name="Ma L.-J."/>
            <person name="Dean R.A."/>
        </authorList>
    </citation>
    <scope>NUCLEOTIDE SEQUENCE</scope>
    <source>
        <strain evidence="8">R3-111a-1</strain>
    </source>
</reference>
<reference evidence="7" key="2">
    <citation type="submission" date="2010-07" db="EMBL/GenBank/DDBJ databases">
        <authorList>
            <consortium name="The Broad Institute Genome Sequencing Platform"/>
            <consortium name="Broad Institute Genome Sequencing Center for Infectious Disease"/>
            <person name="Ma L.-J."/>
            <person name="Dead R."/>
            <person name="Young S."/>
            <person name="Zeng Q."/>
            <person name="Koehrsen M."/>
            <person name="Alvarado L."/>
            <person name="Berlin A."/>
            <person name="Chapman S.B."/>
            <person name="Chen Z."/>
            <person name="Freedman E."/>
            <person name="Gellesch M."/>
            <person name="Goldberg J."/>
            <person name="Griggs A."/>
            <person name="Gujja S."/>
            <person name="Heilman E.R."/>
            <person name="Heiman D."/>
            <person name="Hepburn T."/>
            <person name="Howarth C."/>
            <person name="Jen D."/>
            <person name="Larson L."/>
            <person name="Mehta T."/>
            <person name="Neiman D."/>
            <person name="Pearson M."/>
            <person name="Roberts A."/>
            <person name="Saif S."/>
            <person name="Shea T."/>
            <person name="Shenoy N."/>
            <person name="Sisk P."/>
            <person name="Stolte C."/>
            <person name="Sykes S."/>
            <person name="Walk T."/>
            <person name="White J."/>
            <person name="Yandava C."/>
            <person name="Haas B."/>
            <person name="Nusbaum C."/>
            <person name="Birren B."/>
        </authorList>
    </citation>
    <scope>NUCLEOTIDE SEQUENCE</scope>
    <source>
        <strain evidence="7">R3-111a-1</strain>
    </source>
</reference>
<evidence type="ECO:0000256" key="1">
    <source>
        <dbReference type="ARBA" id="ARBA00009865"/>
    </source>
</evidence>
<comment type="similarity">
    <text evidence="1 5">Belongs to the glycosyl hydrolase 43 family.</text>
</comment>
<protein>
    <submittedName>
        <fullName evidence="7">Alpha-N-arabinofuranosidase 2</fullName>
    </submittedName>
</protein>
<dbReference type="InterPro" id="IPR006710">
    <property type="entry name" value="Glyco_hydro_43"/>
</dbReference>
<evidence type="ECO:0000313" key="9">
    <source>
        <dbReference type="Proteomes" id="UP000006039"/>
    </source>
</evidence>
<sequence length="366" mass="40108">MLAIFSSRRRPSAGVTLLALAATLLTLLVSPAAAATKIRNGADPTIMKIGDTYYSAESAGGGIHVRRAKSLLGLGASDVDRKRVWADSAGLGDVWAPEIAVGDDDGRTYIYFSAGQSAAHRMYAIAADEPYGDYTPATKVALPDDQWAIDGAPFTFEGQRYFVWSGWRDSTTGGVEQNLYICRMASATRSTGARFIISQPREPWEQGSGRPLINEGPQPIVDPNGQLHIAYSANGSWESKYCIADLRLRKGGDPTYVWDWYKSNGCLFGSRQVDMMQGWDATLQVDGPGHHTWVLDGGVVGNGTIPNSGNRKEFVFHGVPKGTPYSWDNRQWFTGSYVWWGPQIAYSRANVPGDNVNKGWSFKFFE</sequence>
<dbReference type="InterPro" id="IPR023296">
    <property type="entry name" value="Glyco_hydro_beta-prop_sf"/>
</dbReference>
<dbReference type="eggNOG" id="ENOG502SP7I">
    <property type="taxonomic scope" value="Eukaryota"/>
</dbReference>
<dbReference type="EnsemblFungi" id="EJT82516">
    <property type="protein sequence ID" value="EJT82516"/>
    <property type="gene ID" value="GGTG_02489"/>
</dbReference>
<keyword evidence="3 5" id="KW-0378">Hydrolase</keyword>
<dbReference type="GO" id="GO:0005975">
    <property type="term" value="P:carbohydrate metabolic process"/>
    <property type="evidence" value="ECO:0007669"/>
    <property type="project" value="InterPro"/>
</dbReference>
<accession>J3NMI3</accession>
<keyword evidence="9" id="KW-1185">Reference proteome</keyword>
<reference evidence="7" key="3">
    <citation type="submission" date="2010-09" db="EMBL/GenBank/DDBJ databases">
        <title>Annotation of Gaeumannomyces graminis var. tritici R3-111a-1.</title>
        <authorList>
            <consortium name="The Broad Institute Genome Sequencing Platform"/>
            <person name="Ma L.-J."/>
            <person name="Dead R."/>
            <person name="Young S.K."/>
            <person name="Zeng Q."/>
            <person name="Gargeya S."/>
            <person name="Fitzgerald M."/>
            <person name="Haas B."/>
            <person name="Abouelleil A."/>
            <person name="Alvarado L."/>
            <person name="Arachchi H.M."/>
            <person name="Berlin A."/>
            <person name="Brown A."/>
            <person name="Chapman S.B."/>
            <person name="Chen Z."/>
            <person name="Dunbar C."/>
            <person name="Freedman E."/>
            <person name="Gearin G."/>
            <person name="Gellesch M."/>
            <person name="Goldberg J."/>
            <person name="Griggs A."/>
            <person name="Gujja S."/>
            <person name="Heiman D."/>
            <person name="Howarth C."/>
            <person name="Larson L."/>
            <person name="Lui A."/>
            <person name="MacDonald P.J.P."/>
            <person name="Mehta T."/>
            <person name="Montmayeur A."/>
            <person name="Murphy C."/>
            <person name="Neiman D."/>
            <person name="Pearson M."/>
            <person name="Priest M."/>
            <person name="Roberts A."/>
            <person name="Saif S."/>
            <person name="Shea T."/>
            <person name="Shenoy N."/>
            <person name="Sisk P."/>
            <person name="Stolte C."/>
            <person name="Sykes S."/>
            <person name="Yandava C."/>
            <person name="Wortman J."/>
            <person name="Nusbaum C."/>
            <person name="Birren B."/>
        </authorList>
    </citation>
    <scope>NUCLEOTIDE SEQUENCE</scope>
    <source>
        <strain evidence="7">R3-111a-1</strain>
    </source>
</reference>
<dbReference type="Gene3D" id="2.115.10.20">
    <property type="entry name" value="Glycosyl hydrolase domain, family 43"/>
    <property type="match status" value="1"/>
</dbReference>
<dbReference type="OrthoDB" id="272289at2759"/>
<name>J3NMI3_GAET3</name>
<dbReference type="GO" id="GO:0004553">
    <property type="term" value="F:hydrolase activity, hydrolyzing O-glycosyl compounds"/>
    <property type="evidence" value="ECO:0007669"/>
    <property type="project" value="InterPro"/>
</dbReference>
<dbReference type="Pfam" id="PF04616">
    <property type="entry name" value="Glyco_hydro_43"/>
    <property type="match status" value="1"/>
</dbReference>
<proteinExistence type="inferred from homology"/>
<dbReference type="Proteomes" id="UP000006039">
    <property type="component" value="Unassembled WGS sequence"/>
</dbReference>
<feature type="chain" id="PRO_5015094259" evidence="6">
    <location>
        <begin position="35"/>
        <end position="366"/>
    </location>
</feature>